<dbReference type="SUPFAM" id="SSF52255">
    <property type="entry name" value="N5-CAIR mutase (phosphoribosylaminoimidazole carboxylase, PurE)"/>
    <property type="match status" value="1"/>
</dbReference>
<dbReference type="AlphaFoldDB" id="A0A1V5MIV3"/>
<dbReference type="EMBL" id="MWAK01000040">
    <property type="protein sequence ID" value="OPZ93177.1"/>
    <property type="molecule type" value="Genomic_DNA"/>
</dbReference>
<protein>
    <submittedName>
        <fullName evidence="2">AIR carboxylase</fullName>
    </submittedName>
</protein>
<accession>A0A1V5MIV3</accession>
<dbReference type="Proteomes" id="UP000485484">
    <property type="component" value="Unassembled WGS sequence"/>
</dbReference>
<comment type="caution">
    <text evidence="2">The sequence shown here is derived from an EMBL/GenBank/DDBJ whole genome shotgun (WGS) entry which is preliminary data.</text>
</comment>
<feature type="domain" description="PurE" evidence="1">
    <location>
        <begin position="120"/>
        <end position="249"/>
    </location>
</feature>
<dbReference type="Gene3D" id="3.40.50.1970">
    <property type="match status" value="1"/>
</dbReference>
<dbReference type="SMART" id="SM01001">
    <property type="entry name" value="AIRC"/>
    <property type="match status" value="1"/>
</dbReference>
<dbReference type="GO" id="GO:0006189">
    <property type="term" value="P:'de novo' IMP biosynthetic process"/>
    <property type="evidence" value="ECO:0007669"/>
    <property type="project" value="InterPro"/>
</dbReference>
<dbReference type="GO" id="GO:0016787">
    <property type="term" value="F:hydrolase activity"/>
    <property type="evidence" value="ECO:0007669"/>
    <property type="project" value="InterPro"/>
</dbReference>
<evidence type="ECO:0000259" key="1">
    <source>
        <dbReference type="SMART" id="SM01001"/>
    </source>
</evidence>
<dbReference type="NCBIfam" id="NF033503">
    <property type="entry name" value="LarB"/>
    <property type="match status" value="1"/>
</dbReference>
<gene>
    <name evidence="2" type="ORF">BWY73_00451</name>
</gene>
<dbReference type="PANTHER" id="PTHR43064">
    <property type="entry name" value="PHOSPHORIBOSYLAMINOIMIDAZOLE CARBOXYLASE-RELATED"/>
    <property type="match status" value="1"/>
</dbReference>
<evidence type="ECO:0000313" key="2">
    <source>
        <dbReference type="EMBL" id="OPZ93177.1"/>
    </source>
</evidence>
<dbReference type="InterPro" id="IPR039476">
    <property type="entry name" value="P2CMN_synthase_LarB"/>
</dbReference>
<dbReference type="Pfam" id="PF00731">
    <property type="entry name" value="AIRC"/>
    <property type="match status" value="1"/>
</dbReference>
<proteinExistence type="predicted"/>
<dbReference type="PANTHER" id="PTHR43064:SF1">
    <property type="entry name" value="SLL1489 PROTEIN"/>
    <property type="match status" value="1"/>
</dbReference>
<sequence>MNEKDLSELLRDYRSGRKSLQRTLDELKALPYRDLGFARLDTHRELRFGFPEVIYAPGKTDAQLAGIVKAIAAGRRPDRFLITRLAAERAPDLKLIHPALQYFPEARIATGPLPRPSGRGYVMVVSAGTADLPVAAEAELTARVLGSRVKRLHDVGVAGLHRLLDSVPLIQRATCLVVVAGMEGALPSVVGGLCGRPVIGVPTSVGYGASLSGLTPLFTMLNSCSPNVSVVNIDNGFGAGVLAHLISRR</sequence>
<organism evidence="2">
    <name type="scientific">candidate division TA06 bacterium ADurb.Bin417</name>
    <dbReference type="NCBI Taxonomy" id="1852828"/>
    <lineage>
        <taxon>Bacteria</taxon>
        <taxon>Bacteria division TA06</taxon>
    </lineage>
</organism>
<dbReference type="InterPro" id="IPR000031">
    <property type="entry name" value="PurE_dom"/>
</dbReference>
<reference evidence="2" key="1">
    <citation type="submission" date="2017-02" db="EMBL/GenBank/DDBJ databases">
        <title>Delving into the versatile metabolic prowess of the omnipresent phylum Bacteroidetes.</title>
        <authorList>
            <person name="Nobu M.K."/>
            <person name="Mei R."/>
            <person name="Narihiro T."/>
            <person name="Kuroda K."/>
            <person name="Liu W.-T."/>
        </authorList>
    </citation>
    <scope>NUCLEOTIDE SEQUENCE</scope>
    <source>
        <strain evidence="2">ADurb.Bin417</strain>
    </source>
</reference>
<name>A0A1V5MIV3_UNCT6</name>